<dbReference type="EMBL" id="MUHA01000006">
    <property type="protein sequence ID" value="OXB01874.1"/>
    <property type="molecule type" value="Genomic_DNA"/>
</dbReference>
<dbReference type="Gene3D" id="3.40.30.10">
    <property type="entry name" value="Glutaredoxin"/>
    <property type="match status" value="1"/>
</dbReference>
<protein>
    <submittedName>
        <fullName evidence="3">Sulfurtransferase</fullName>
    </submittedName>
</protein>
<dbReference type="AlphaFoldDB" id="A0A226I507"/>
<dbReference type="CDD" id="cd02947">
    <property type="entry name" value="TRX_family"/>
    <property type="match status" value="1"/>
</dbReference>
<evidence type="ECO:0000259" key="1">
    <source>
        <dbReference type="PROSITE" id="PS50206"/>
    </source>
</evidence>
<evidence type="ECO:0000259" key="2">
    <source>
        <dbReference type="PROSITE" id="PS51352"/>
    </source>
</evidence>
<dbReference type="GO" id="GO:0016740">
    <property type="term" value="F:transferase activity"/>
    <property type="evidence" value="ECO:0007669"/>
    <property type="project" value="UniProtKB-KW"/>
</dbReference>
<dbReference type="GO" id="GO:0015035">
    <property type="term" value="F:protein-disulfide reductase activity"/>
    <property type="evidence" value="ECO:0007669"/>
    <property type="project" value="TreeGrafter"/>
</dbReference>
<dbReference type="SUPFAM" id="SSF52833">
    <property type="entry name" value="Thioredoxin-like"/>
    <property type="match status" value="1"/>
</dbReference>
<dbReference type="PANTHER" id="PTHR45663:SF11">
    <property type="entry name" value="GEO12009P1"/>
    <property type="match status" value="1"/>
</dbReference>
<dbReference type="SMART" id="SM00450">
    <property type="entry name" value="RHOD"/>
    <property type="match status" value="1"/>
</dbReference>
<dbReference type="InterPro" id="IPR036249">
    <property type="entry name" value="Thioredoxin-like_sf"/>
</dbReference>
<dbReference type="InterPro" id="IPR001763">
    <property type="entry name" value="Rhodanese-like_dom"/>
</dbReference>
<dbReference type="Proteomes" id="UP000198336">
    <property type="component" value="Unassembled WGS sequence"/>
</dbReference>
<name>A0A226I507_9FLAO</name>
<evidence type="ECO:0000313" key="4">
    <source>
        <dbReference type="Proteomes" id="UP000198336"/>
    </source>
</evidence>
<feature type="domain" description="Rhodanese" evidence="1">
    <location>
        <begin position="42"/>
        <end position="132"/>
    </location>
</feature>
<gene>
    <name evidence="3" type="ORF">B0A75_05395</name>
</gene>
<sequence>MKNKTLRNSIITLLLLFTFIGFSQNKSSNTISLEQFYAKIKAEKNPQIIDARGSEEFALNHIIGAVNFNLESKDYAEQIAKLDKTKPVFTYSIGAGRSVWLADDLLKKGFKEAYSLEGGIANWIGNGKPFFSNSKSKLTLTEYKKIIAENKDVLVDIGSVYCGACKKVKPVLESIKAQYGNTLKIVEIDLEDSPQVIADLKTIKVFPTLILYKNGEIVFKKEGSADLKNDVDAALASR</sequence>
<keyword evidence="3" id="KW-0808">Transferase</keyword>
<keyword evidence="4" id="KW-1185">Reference proteome</keyword>
<dbReference type="InterPro" id="IPR036873">
    <property type="entry name" value="Rhodanese-like_dom_sf"/>
</dbReference>
<dbReference type="PANTHER" id="PTHR45663">
    <property type="entry name" value="GEO12009P1"/>
    <property type="match status" value="1"/>
</dbReference>
<organism evidence="3 4">
    <name type="scientific">Flavobacterium oncorhynchi</name>
    <dbReference type="NCBI Taxonomy" id="728056"/>
    <lineage>
        <taxon>Bacteria</taxon>
        <taxon>Pseudomonadati</taxon>
        <taxon>Bacteroidota</taxon>
        <taxon>Flavobacteriia</taxon>
        <taxon>Flavobacteriales</taxon>
        <taxon>Flavobacteriaceae</taxon>
        <taxon>Flavobacterium</taxon>
    </lineage>
</organism>
<dbReference type="RefSeq" id="WP_089053270.1">
    <property type="nucleotide sequence ID" value="NZ_MUHA01000006.1"/>
</dbReference>
<dbReference type="Gene3D" id="3.40.250.10">
    <property type="entry name" value="Rhodanese-like domain"/>
    <property type="match status" value="1"/>
</dbReference>
<comment type="caution">
    <text evidence="3">The sequence shown here is derived from an EMBL/GenBank/DDBJ whole genome shotgun (WGS) entry which is preliminary data.</text>
</comment>
<reference evidence="3 4" key="1">
    <citation type="submission" date="2016-11" db="EMBL/GenBank/DDBJ databases">
        <title>Whole genomes of Flavobacteriaceae.</title>
        <authorList>
            <person name="Stine C."/>
            <person name="Li C."/>
            <person name="Tadesse D."/>
        </authorList>
    </citation>
    <scope>NUCLEOTIDE SEQUENCE [LARGE SCALE GENOMIC DNA]</scope>
    <source>
        <strain evidence="3 4">CCUG 59446</strain>
    </source>
</reference>
<dbReference type="PROSITE" id="PS50206">
    <property type="entry name" value="RHODANESE_3"/>
    <property type="match status" value="1"/>
</dbReference>
<dbReference type="GO" id="GO:0045454">
    <property type="term" value="P:cell redox homeostasis"/>
    <property type="evidence" value="ECO:0007669"/>
    <property type="project" value="TreeGrafter"/>
</dbReference>
<dbReference type="PROSITE" id="PS51352">
    <property type="entry name" value="THIOREDOXIN_2"/>
    <property type="match status" value="1"/>
</dbReference>
<evidence type="ECO:0000313" key="3">
    <source>
        <dbReference type="EMBL" id="OXB01874.1"/>
    </source>
</evidence>
<accession>A0A226I507</accession>
<dbReference type="SUPFAM" id="SSF52821">
    <property type="entry name" value="Rhodanese/Cell cycle control phosphatase"/>
    <property type="match status" value="1"/>
</dbReference>
<dbReference type="CDD" id="cd00158">
    <property type="entry name" value="RHOD"/>
    <property type="match status" value="1"/>
</dbReference>
<feature type="domain" description="Thioredoxin" evidence="2">
    <location>
        <begin position="110"/>
        <end position="238"/>
    </location>
</feature>
<dbReference type="GO" id="GO:0005829">
    <property type="term" value="C:cytosol"/>
    <property type="evidence" value="ECO:0007669"/>
    <property type="project" value="TreeGrafter"/>
</dbReference>
<proteinExistence type="predicted"/>
<dbReference type="InterPro" id="IPR013766">
    <property type="entry name" value="Thioredoxin_domain"/>
</dbReference>
<dbReference type="Pfam" id="PF00581">
    <property type="entry name" value="Rhodanese"/>
    <property type="match status" value="1"/>
</dbReference>
<dbReference type="Pfam" id="PF00085">
    <property type="entry name" value="Thioredoxin"/>
    <property type="match status" value="1"/>
</dbReference>